<dbReference type="Proteomes" id="UP000179275">
    <property type="component" value="Unassembled WGS sequence"/>
</dbReference>
<keyword evidence="2" id="KW-0812">Transmembrane</keyword>
<gene>
    <name evidence="3" type="ORF">A3C67_00575</name>
</gene>
<feature type="compositionally biased region" description="Polar residues" evidence="1">
    <location>
        <begin position="58"/>
        <end position="71"/>
    </location>
</feature>
<dbReference type="EMBL" id="MFUG01000012">
    <property type="protein sequence ID" value="OGI76066.1"/>
    <property type="molecule type" value="Genomic_DNA"/>
</dbReference>
<keyword evidence="2" id="KW-0472">Membrane</keyword>
<reference evidence="3 4" key="1">
    <citation type="journal article" date="2016" name="Nat. Commun.">
        <title>Thousands of microbial genomes shed light on interconnected biogeochemical processes in an aquifer system.</title>
        <authorList>
            <person name="Anantharaman K."/>
            <person name="Brown C.T."/>
            <person name="Hug L.A."/>
            <person name="Sharon I."/>
            <person name="Castelle C.J."/>
            <person name="Probst A.J."/>
            <person name="Thomas B.C."/>
            <person name="Singh A."/>
            <person name="Wilkins M.J."/>
            <person name="Karaoz U."/>
            <person name="Brodie E.L."/>
            <person name="Williams K.H."/>
            <person name="Hubbard S.S."/>
            <person name="Banfield J.F."/>
        </authorList>
    </citation>
    <scope>NUCLEOTIDE SEQUENCE [LARGE SCALE GENOMIC DNA]</scope>
</reference>
<accession>A0A1F6W2R6</accession>
<dbReference type="AlphaFoldDB" id="A0A1F6W2R6"/>
<keyword evidence="2" id="KW-1133">Transmembrane helix</keyword>
<evidence type="ECO:0000313" key="4">
    <source>
        <dbReference type="Proteomes" id="UP000179275"/>
    </source>
</evidence>
<feature type="region of interest" description="Disordered" evidence="1">
    <location>
        <begin position="51"/>
        <end position="71"/>
    </location>
</feature>
<organism evidence="3 4">
    <name type="scientific">Candidatus Nomurabacteria bacterium RIFCSPHIGHO2_02_FULL_42_19</name>
    <dbReference type="NCBI Taxonomy" id="1801756"/>
    <lineage>
        <taxon>Bacteria</taxon>
        <taxon>Candidatus Nomuraibacteriota</taxon>
    </lineage>
</organism>
<protein>
    <submittedName>
        <fullName evidence="3">Uncharacterized protein</fullName>
    </submittedName>
</protein>
<evidence type="ECO:0000313" key="3">
    <source>
        <dbReference type="EMBL" id="OGI76066.1"/>
    </source>
</evidence>
<evidence type="ECO:0000256" key="2">
    <source>
        <dbReference type="SAM" id="Phobius"/>
    </source>
</evidence>
<sequence length="71" mass="8059">MRKIRALLILGVWVAVLPYLGFPHAWKSILFTLSGLGFIYISFILYKESKKGEPENGTFDNFSENSDFSGQ</sequence>
<feature type="transmembrane region" description="Helical" evidence="2">
    <location>
        <begin position="28"/>
        <end position="46"/>
    </location>
</feature>
<comment type="caution">
    <text evidence="3">The sequence shown here is derived from an EMBL/GenBank/DDBJ whole genome shotgun (WGS) entry which is preliminary data.</text>
</comment>
<proteinExistence type="predicted"/>
<dbReference type="STRING" id="1801756.A3C67_00575"/>
<name>A0A1F6W2R6_9BACT</name>
<evidence type="ECO:0000256" key="1">
    <source>
        <dbReference type="SAM" id="MobiDB-lite"/>
    </source>
</evidence>